<evidence type="ECO:0000313" key="4">
    <source>
        <dbReference type="EMBL" id="KAF3567875.1"/>
    </source>
</evidence>
<accession>A0ABQ7D8Q9</accession>
<dbReference type="PANTHER" id="PTHR11017">
    <property type="entry name" value="LEUCINE-RICH REPEAT-CONTAINING PROTEIN"/>
    <property type="match status" value="1"/>
</dbReference>
<comment type="caution">
    <text evidence="4">The sequence shown here is derived from an EMBL/GenBank/DDBJ whole genome shotgun (WGS) entry which is preliminary data.</text>
</comment>
<keyword evidence="5" id="KW-1185">Reference proteome</keyword>
<keyword evidence="2" id="KW-0677">Repeat</keyword>
<dbReference type="InterPro" id="IPR032675">
    <property type="entry name" value="LRR_dom_sf"/>
</dbReference>
<dbReference type="Gene3D" id="3.40.50.300">
    <property type="entry name" value="P-loop containing nucleotide triphosphate hydrolases"/>
    <property type="match status" value="1"/>
</dbReference>
<evidence type="ECO:0000256" key="1">
    <source>
        <dbReference type="ARBA" id="ARBA00022614"/>
    </source>
</evidence>
<gene>
    <name evidence="4" type="ORF">DY000_02019264</name>
</gene>
<reference evidence="4 5" key="1">
    <citation type="journal article" date="2020" name="BMC Genomics">
        <title>Intraspecific diversification of the crop wild relative Brassica cretica Lam. using demographic model selection.</title>
        <authorList>
            <person name="Kioukis A."/>
            <person name="Michalopoulou V.A."/>
            <person name="Briers L."/>
            <person name="Pirintsos S."/>
            <person name="Studholme D.J."/>
            <person name="Pavlidis P."/>
            <person name="Sarris P.F."/>
        </authorList>
    </citation>
    <scope>NUCLEOTIDE SEQUENCE [LARGE SCALE GENOMIC DNA]</scope>
    <source>
        <strain evidence="5">cv. PFS-1207/04</strain>
    </source>
</reference>
<feature type="domain" description="C-JID" evidence="3">
    <location>
        <begin position="410"/>
        <end position="517"/>
    </location>
</feature>
<dbReference type="SUPFAM" id="SSF52058">
    <property type="entry name" value="L domain-like"/>
    <property type="match status" value="1"/>
</dbReference>
<evidence type="ECO:0000259" key="3">
    <source>
        <dbReference type="Pfam" id="PF20160"/>
    </source>
</evidence>
<name>A0ABQ7D8Q9_BRACR</name>
<evidence type="ECO:0000256" key="2">
    <source>
        <dbReference type="ARBA" id="ARBA00022737"/>
    </source>
</evidence>
<dbReference type="InterPro" id="IPR042197">
    <property type="entry name" value="Apaf_helical"/>
</dbReference>
<evidence type="ECO:0000313" key="5">
    <source>
        <dbReference type="Proteomes" id="UP000266723"/>
    </source>
</evidence>
<dbReference type="InterPro" id="IPR044974">
    <property type="entry name" value="Disease_R_plants"/>
</dbReference>
<dbReference type="Gene3D" id="3.80.10.10">
    <property type="entry name" value="Ribonuclease Inhibitor"/>
    <property type="match status" value="1"/>
</dbReference>
<protein>
    <recommendedName>
        <fullName evidence="3">C-JID domain-containing protein</fullName>
    </recommendedName>
</protein>
<proteinExistence type="predicted"/>
<dbReference type="PRINTS" id="PR00364">
    <property type="entry name" value="DISEASERSIST"/>
</dbReference>
<organism evidence="4 5">
    <name type="scientific">Brassica cretica</name>
    <name type="common">Mustard</name>
    <dbReference type="NCBI Taxonomy" id="69181"/>
    <lineage>
        <taxon>Eukaryota</taxon>
        <taxon>Viridiplantae</taxon>
        <taxon>Streptophyta</taxon>
        <taxon>Embryophyta</taxon>
        <taxon>Tracheophyta</taxon>
        <taxon>Spermatophyta</taxon>
        <taxon>Magnoliopsida</taxon>
        <taxon>eudicotyledons</taxon>
        <taxon>Gunneridae</taxon>
        <taxon>Pentapetalae</taxon>
        <taxon>rosids</taxon>
        <taxon>malvids</taxon>
        <taxon>Brassicales</taxon>
        <taxon>Brassicaceae</taxon>
        <taxon>Brassiceae</taxon>
        <taxon>Brassica</taxon>
    </lineage>
</organism>
<dbReference type="PANTHER" id="PTHR11017:SF429">
    <property type="entry name" value="ADP-RIBOSYL CYCLASE_CYCLIC ADP-RIBOSE HYDROLASE"/>
    <property type="match status" value="1"/>
</dbReference>
<keyword evidence="1" id="KW-0433">Leucine-rich repeat</keyword>
<dbReference type="Gene3D" id="1.10.8.430">
    <property type="entry name" value="Helical domain of apoptotic protease-activating factors"/>
    <property type="match status" value="1"/>
</dbReference>
<dbReference type="EMBL" id="QGKV02000759">
    <property type="protein sequence ID" value="KAF3567875.1"/>
    <property type="molecule type" value="Genomic_DNA"/>
</dbReference>
<dbReference type="Proteomes" id="UP000266723">
    <property type="component" value="Unassembled WGS sequence"/>
</dbReference>
<sequence>KIEKIATDISNMLNNFTPSSDFEELVGMRAHLEKMEPLLCLDSDEVRMIGIWGPPGIGKTTIARVAYNQLSNSFQLSVFMDNIKANCSRPCSDDYSAKLQLQQQFILPLGLRVMGSYFRGMSKQEWTRSLPRLKASLGADIRSVLKFSYDALDDEDKDLFLHIACFFSLEKIPLLFVPSFQGSKSVIGIQFDRNGIEEKLDISEKAFEGMSNLEFLKVYGYHDTMQLNRSLRLEGCSKLEVIPTNINLESLDILDLRNCSMLKSFPQISTNIRHLDLTGTAIEDVPPSIRSWPRLDRLLMTYFENLKELPHALERITSLHLRNTEIQEFPPCVKKISPLHEILLRGCTTLVSIPTIWDSISYIDATDCESLEILECSFRNPSVWLNFANCFKLNQEARDLVIQTSRYAVLPGGKVPAYFTHRATGAGPLTIKLNERPLPISMSFKACILLVSNGDHAACYTDESTDVTVMYNNRSYMLYPPLAEHLYTFRVEPEVTSSQLLFEFKLKSNNVWKIGECGIVQHLEVPS</sequence>
<dbReference type="Pfam" id="PF20160">
    <property type="entry name" value="C-JID"/>
    <property type="match status" value="1"/>
</dbReference>
<dbReference type="SUPFAM" id="SSF52540">
    <property type="entry name" value="P-loop containing nucleoside triphosphate hydrolases"/>
    <property type="match status" value="1"/>
</dbReference>
<dbReference type="InterPro" id="IPR027417">
    <property type="entry name" value="P-loop_NTPase"/>
</dbReference>
<feature type="non-terminal residue" evidence="4">
    <location>
        <position position="1"/>
    </location>
</feature>
<dbReference type="InterPro" id="IPR045344">
    <property type="entry name" value="C-JID"/>
</dbReference>